<proteinExistence type="predicted"/>
<feature type="region of interest" description="Disordered" evidence="1">
    <location>
        <begin position="29"/>
        <end position="116"/>
    </location>
</feature>
<feature type="compositionally biased region" description="Low complexity" evidence="1">
    <location>
        <begin position="81"/>
        <end position="95"/>
    </location>
</feature>
<evidence type="ECO:0000313" key="3">
    <source>
        <dbReference type="Proteomes" id="UP000001357"/>
    </source>
</evidence>
<gene>
    <name evidence="2" type="ORF">MONBRDRAFT_12578</name>
</gene>
<dbReference type="KEGG" id="mbr:MONBRDRAFT_12578"/>
<name>A9VCP8_MONBE</name>
<evidence type="ECO:0000313" key="2">
    <source>
        <dbReference type="EMBL" id="EDQ84684.1"/>
    </source>
</evidence>
<reference evidence="2 3" key="1">
    <citation type="journal article" date="2008" name="Nature">
        <title>The genome of the choanoflagellate Monosiga brevicollis and the origin of metazoans.</title>
        <authorList>
            <consortium name="JGI Sequencing"/>
            <person name="King N."/>
            <person name="Westbrook M.J."/>
            <person name="Young S.L."/>
            <person name="Kuo A."/>
            <person name="Abedin M."/>
            <person name="Chapman J."/>
            <person name="Fairclough S."/>
            <person name="Hellsten U."/>
            <person name="Isogai Y."/>
            <person name="Letunic I."/>
            <person name="Marr M."/>
            <person name="Pincus D."/>
            <person name="Putnam N."/>
            <person name="Rokas A."/>
            <person name="Wright K.J."/>
            <person name="Zuzow R."/>
            <person name="Dirks W."/>
            <person name="Good M."/>
            <person name="Goodstein D."/>
            <person name="Lemons D."/>
            <person name="Li W."/>
            <person name="Lyons J.B."/>
            <person name="Morris A."/>
            <person name="Nichols S."/>
            <person name="Richter D.J."/>
            <person name="Salamov A."/>
            <person name="Bork P."/>
            <person name="Lim W.A."/>
            <person name="Manning G."/>
            <person name="Miller W.T."/>
            <person name="McGinnis W."/>
            <person name="Shapiro H."/>
            <person name="Tjian R."/>
            <person name="Grigoriev I.V."/>
            <person name="Rokhsar D."/>
        </authorList>
    </citation>
    <scope>NUCLEOTIDE SEQUENCE [LARGE SCALE GENOMIC DNA]</scope>
    <source>
        <strain evidence="3">MX1 / ATCC 50154</strain>
    </source>
</reference>
<protein>
    <submittedName>
        <fullName evidence="2">Uncharacterized protein</fullName>
    </submittedName>
</protein>
<keyword evidence="3" id="KW-1185">Reference proteome</keyword>
<dbReference type="InParanoid" id="A9VCP8"/>
<sequence length="116" mass="12045">MTTLEERIVNSGVEGTYVTSLEQELEQRRALRREQAARAEAQAEADDDMEQGLGDGAAAALPVETTKPTASRPALGSHAGPMAPTPLTMPVTMTPASFQPSNGGPIPAEADATTAL</sequence>
<organism evidence="2 3">
    <name type="scientific">Monosiga brevicollis</name>
    <name type="common">Choanoflagellate</name>
    <dbReference type="NCBI Taxonomy" id="81824"/>
    <lineage>
        <taxon>Eukaryota</taxon>
        <taxon>Choanoflagellata</taxon>
        <taxon>Craspedida</taxon>
        <taxon>Salpingoecidae</taxon>
        <taxon>Monosiga</taxon>
    </lineage>
</organism>
<dbReference type="AlphaFoldDB" id="A9VCP8"/>
<dbReference type="RefSeq" id="XP_001750470.1">
    <property type="nucleotide sequence ID" value="XM_001750418.1"/>
</dbReference>
<dbReference type="Proteomes" id="UP000001357">
    <property type="component" value="Unassembled WGS sequence"/>
</dbReference>
<evidence type="ECO:0000256" key="1">
    <source>
        <dbReference type="SAM" id="MobiDB-lite"/>
    </source>
</evidence>
<dbReference type="GeneID" id="5895747"/>
<dbReference type="EMBL" id="CH991582">
    <property type="protein sequence ID" value="EDQ84684.1"/>
    <property type="molecule type" value="Genomic_DNA"/>
</dbReference>
<accession>A9VCP8</accession>